<dbReference type="GO" id="GO:0006388">
    <property type="term" value="P:tRNA splicing, via endonucleolytic cleavage and ligation"/>
    <property type="evidence" value="ECO:0007669"/>
    <property type="project" value="TreeGrafter"/>
</dbReference>
<reference evidence="8" key="1">
    <citation type="journal article" date="2019" name="Nat. Commun.">
        <title>Expansion of phycobilisome linker gene families in mesophilic red algae.</title>
        <authorList>
            <person name="Lee J."/>
            <person name="Kim D."/>
            <person name="Bhattacharya D."/>
            <person name="Yoon H.S."/>
        </authorList>
    </citation>
    <scope>NUCLEOTIDE SEQUENCE [LARGE SCALE GENOMIC DNA]</scope>
    <source>
        <strain evidence="8">CCMP 1328</strain>
    </source>
</reference>
<keyword evidence="5" id="KW-0520">NAD</keyword>
<dbReference type="Gene3D" id="3.20.170.30">
    <property type="match status" value="1"/>
</dbReference>
<dbReference type="EC" id="2.7.1.160" evidence="3"/>
<dbReference type="InterPro" id="IPR002745">
    <property type="entry name" value="Ptrans_KptA/Tpt1"/>
</dbReference>
<sequence length="245" mass="26821">MRDIARSQGSDMVAKRPGYHVRLSKNLSQLLRHGVIDAGLAHCLTPDGFVPLEQVLRLRRFKGVSVEDVRAIVAADEKGRFELRVGDGKAAASDTGTQDLPLYIRATQGHTLASGLDDDAMLTRLTIDSGIQEAVHGTSRVAWEHIRKVGLSRMTRRHVHMATALPGNDQVKSGIRMQCKVAVWVDVQRGIREGIPFFLSANDVVLSPGEKDTGIVPTRLFLRAHTLPLGEPLSLEEPGTHPAHK</sequence>
<evidence type="ECO:0000256" key="1">
    <source>
        <dbReference type="ARBA" id="ARBA00003343"/>
    </source>
</evidence>
<accession>A0A5J4YLP6</accession>
<dbReference type="SUPFAM" id="SSF56399">
    <property type="entry name" value="ADP-ribosylation"/>
    <property type="match status" value="1"/>
</dbReference>
<comment type="caution">
    <text evidence="7">The sequence shown here is derived from an EMBL/GenBank/DDBJ whole genome shotgun (WGS) entry which is preliminary data.</text>
</comment>
<dbReference type="InterPro" id="IPR042081">
    <property type="entry name" value="RNA_2'-PTrans_C"/>
</dbReference>
<dbReference type="InterPro" id="IPR042080">
    <property type="entry name" value="RNA_2'-PTrans_N"/>
</dbReference>
<dbReference type="AlphaFoldDB" id="A0A5J4YLP6"/>
<comment type="catalytic activity">
    <reaction evidence="6">
        <text>2'-phospho-[ligated tRNA] + NAD(+) = mature tRNA + ADP-alpha-D-ribose 1'',2''-cyclic phosphate + nicotinamide</text>
        <dbReference type="Rhea" id="RHEA:23324"/>
        <dbReference type="Rhea" id="RHEA-COMP:11106"/>
        <dbReference type="Rhea" id="RHEA-COMP:11107"/>
        <dbReference type="ChEBI" id="CHEBI:17154"/>
        <dbReference type="ChEBI" id="CHEBI:57540"/>
        <dbReference type="ChEBI" id="CHEBI:76596"/>
        <dbReference type="ChEBI" id="CHEBI:82883"/>
        <dbReference type="ChEBI" id="CHEBI:85027"/>
        <dbReference type="EC" id="2.7.1.160"/>
    </reaction>
</comment>
<comment type="function">
    <text evidence="1">Catalyzes the last step of tRNA splicing, the transfer of the splice junction 2'-phosphate from ligated tRNA to NAD to produce ADP-ribose 1''-2'' cyclic phosphate.</text>
</comment>
<comment type="similarity">
    <text evidence="2">Belongs to the KptA/TPT1 family.</text>
</comment>
<evidence type="ECO:0000256" key="3">
    <source>
        <dbReference type="ARBA" id="ARBA00012007"/>
    </source>
</evidence>
<protein>
    <recommendedName>
        <fullName evidence="3">2'-phosphotransferase</fullName>
        <ecNumber evidence="3">2.7.1.160</ecNumber>
    </recommendedName>
</protein>
<dbReference type="Pfam" id="PF01885">
    <property type="entry name" value="PTS_2-RNA"/>
    <property type="match status" value="1"/>
</dbReference>
<dbReference type="Gene3D" id="1.10.10.970">
    <property type="entry name" value="RNA 2'-phosphotransferase, Tpt1/KptA family, N-terminal domain"/>
    <property type="match status" value="1"/>
</dbReference>
<evidence type="ECO:0000256" key="2">
    <source>
        <dbReference type="ARBA" id="ARBA00009836"/>
    </source>
</evidence>
<dbReference type="GO" id="GO:0000215">
    <property type="term" value="F:tRNA 2'-phosphotransferase activity"/>
    <property type="evidence" value="ECO:0007669"/>
    <property type="project" value="UniProtKB-EC"/>
</dbReference>
<evidence type="ECO:0000256" key="6">
    <source>
        <dbReference type="ARBA" id="ARBA00047949"/>
    </source>
</evidence>
<gene>
    <name evidence="7" type="ORF">FVE85_3606</name>
</gene>
<dbReference type="PANTHER" id="PTHR12684">
    <property type="entry name" value="PUTATIVE PHOSPHOTRANSFERASE"/>
    <property type="match status" value="1"/>
</dbReference>
<keyword evidence="8" id="KW-1185">Reference proteome</keyword>
<evidence type="ECO:0000256" key="5">
    <source>
        <dbReference type="ARBA" id="ARBA00023027"/>
    </source>
</evidence>
<organism evidence="7 8">
    <name type="scientific">Porphyridium purpureum</name>
    <name type="common">Red alga</name>
    <name type="synonym">Porphyridium cruentum</name>
    <dbReference type="NCBI Taxonomy" id="35688"/>
    <lineage>
        <taxon>Eukaryota</taxon>
        <taxon>Rhodophyta</taxon>
        <taxon>Bangiophyceae</taxon>
        <taxon>Porphyridiales</taxon>
        <taxon>Porphyridiaceae</taxon>
        <taxon>Porphyridium</taxon>
    </lineage>
</organism>
<name>A0A5J4YLP6_PORPP</name>
<dbReference type="PANTHER" id="PTHR12684:SF2">
    <property type="entry name" value="TRNA 2'-PHOSPHOTRANSFERASE 1"/>
    <property type="match status" value="1"/>
</dbReference>
<keyword evidence="4 7" id="KW-0808">Transferase</keyword>
<dbReference type="EMBL" id="VRMN01000010">
    <property type="protein sequence ID" value="KAA8492168.1"/>
    <property type="molecule type" value="Genomic_DNA"/>
</dbReference>
<evidence type="ECO:0000256" key="4">
    <source>
        <dbReference type="ARBA" id="ARBA00022679"/>
    </source>
</evidence>
<dbReference type="OrthoDB" id="419694at2759"/>
<evidence type="ECO:0000313" key="8">
    <source>
        <dbReference type="Proteomes" id="UP000324585"/>
    </source>
</evidence>
<evidence type="ECO:0000313" key="7">
    <source>
        <dbReference type="EMBL" id="KAA8492168.1"/>
    </source>
</evidence>
<dbReference type="OMA" id="RHGASQM"/>
<dbReference type="Proteomes" id="UP000324585">
    <property type="component" value="Unassembled WGS sequence"/>
</dbReference>
<proteinExistence type="inferred from homology"/>